<dbReference type="Gramene" id="KXG20678">
    <property type="protein sequence ID" value="KXG20678"/>
    <property type="gene ID" value="SORBI_3010G238300"/>
</dbReference>
<feature type="compositionally biased region" description="Basic and acidic residues" evidence="1">
    <location>
        <begin position="226"/>
        <end position="242"/>
    </location>
</feature>
<dbReference type="AlphaFoldDB" id="A0A194YL47"/>
<dbReference type="Proteomes" id="UP000000768">
    <property type="component" value="Chromosome 10"/>
</dbReference>
<evidence type="ECO:0000256" key="2">
    <source>
        <dbReference type="SAM" id="SignalP"/>
    </source>
</evidence>
<reference evidence="3 4" key="1">
    <citation type="journal article" date="2009" name="Nature">
        <title>The Sorghum bicolor genome and the diversification of grasses.</title>
        <authorList>
            <person name="Paterson A.H."/>
            <person name="Bowers J.E."/>
            <person name="Bruggmann R."/>
            <person name="Dubchak I."/>
            <person name="Grimwood J."/>
            <person name="Gundlach H."/>
            <person name="Haberer G."/>
            <person name="Hellsten U."/>
            <person name="Mitros T."/>
            <person name="Poliakov A."/>
            <person name="Schmutz J."/>
            <person name="Spannagl M."/>
            <person name="Tang H."/>
            <person name="Wang X."/>
            <person name="Wicker T."/>
            <person name="Bharti A.K."/>
            <person name="Chapman J."/>
            <person name="Feltus F.A."/>
            <person name="Gowik U."/>
            <person name="Grigoriev I.V."/>
            <person name="Lyons E."/>
            <person name="Maher C.A."/>
            <person name="Martis M."/>
            <person name="Narechania A."/>
            <person name="Otillar R.P."/>
            <person name="Penning B.W."/>
            <person name="Salamov A.A."/>
            <person name="Wang Y."/>
            <person name="Zhang L."/>
            <person name="Carpita N.C."/>
            <person name="Freeling M."/>
            <person name="Gingle A.R."/>
            <person name="Hash C.T."/>
            <person name="Keller B."/>
            <person name="Klein P."/>
            <person name="Kresovich S."/>
            <person name="McCann M.C."/>
            <person name="Ming R."/>
            <person name="Peterson D.G."/>
            <person name="Mehboob-ur-Rahman"/>
            <person name="Ware D."/>
            <person name="Westhoff P."/>
            <person name="Mayer K.F."/>
            <person name="Messing J."/>
            <person name="Rokhsar D.S."/>
        </authorList>
    </citation>
    <scope>NUCLEOTIDE SEQUENCE [LARGE SCALE GENOMIC DNA]</scope>
    <source>
        <strain evidence="4">cv. BTx623</strain>
    </source>
</reference>
<gene>
    <name evidence="3" type="ORF">SORBI_3010G238300</name>
</gene>
<evidence type="ECO:0000256" key="1">
    <source>
        <dbReference type="SAM" id="MobiDB-lite"/>
    </source>
</evidence>
<accession>A0A194YL47</accession>
<feature type="compositionally biased region" description="Low complexity" evidence="1">
    <location>
        <begin position="33"/>
        <end position="58"/>
    </location>
</feature>
<feature type="region of interest" description="Disordered" evidence="1">
    <location>
        <begin position="30"/>
        <end position="83"/>
    </location>
</feature>
<evidence type="ECO:0000313" key="3">
    <source>
        <dbReference type="EMBL" id="KXG20678.1"/>
    </source>
</evidence>
<keyword evidence="2" id="KW-0732">Signal</keyword>
<feature type="region of interest" description="Disordered" evidence="1">
    <location>
        <begin position="102"/>
        <end position="124"/>
    </location>
</feature>
<feature type="chain" id="PRO_5008268888" evidence="2">
    <location>
        <begin position="18"/>
        <end position="298"/>
    </location>
</feature>
<dbReference type="OMA" id="QCFAVEM"/>
<keyword evidence="4" id="KW-1185">Reference proteome</keyword>
<protein>
    <submittedName>
        <fullName evidence="3">Uncharacterized protein</fullName>
    </submittedName>
</protein>
<evidence type="ECO:0000313" key="4">
    <source>
        <dbReference type="Proteomes" id="UP000000768"/>
    </source>
</evidence>
<feature type="compositionally biased region" description="Basic and acidic residues" evidence="1">
    <location>
        <begin position="114"/>
        <end position="124"/>
    </location>
</feature>
<feature type="region of interest" description="Disordered" evidence="1">
    <location>
        <begin position="221"/>
        <end position="248"/>
    </location>
</feature>
<proteinExistence type="predicted"/>
<reference evidence="4" key="2">
    <citation type="journal article" date="2018" name="Plant J.">
        <title>The Sorghum bicolor reference genome: improved assembly, gene annotations, a transcriptome atlas, and signatures of genome organization.</title>
        <authorList>
            <person name="McCormick R.F."/>
            <person name="Truong S.K."/>
            <person name="Sreedasyam A."/>
            <person name="Jenkins J."/>
            <person name="Shu S."/>
            <person name="Sims D."/>
            <person name="Kennedy M."/>
            <person name="Amirebrahimi M."/>
            <person name="Weers B.D."/>
            <person name="McKinley B."/>
            <person name="Mattison A."/>
            <person name="Morishige D.T."/>
            <person name="Grimwood J."/>
            <person name="Schmutz J."/>
            <person name="Mullet J.E."/>
        </authorList>
    </citation>
    <scope>NUCLEOTIDE SEQUENCE [LARGE SCALE GENOMIC DNA]</scope>
    <source>
        <strain evidence="4">cv. BTx623</strain>
    </source>
</reference>
<feature type="compositionally biased region" description="Low complexity" evidence="1">
    <location>
        <begin position="102"/>
        <end position="113"/>
    </location>
</feature>
<organism evidence="3 4">
    <name type="scientific">Sorghum bicolor</name>
    <name type="common">Sorghum</name>
    <name type="synonym">Sorghum vulgare</name>
    <dbReference type="NCBI Taxonomy" id="4558"/>
    <lineage>
        <taxon>Eukaryota</taxon>
        <taxon>Viridiplantae</taxon>
        <taxon>Streptophyta</taxon>
        <taxon>Embryophyta</taxon>
        <taxon>Tracheophyta</taxon>
        <taxon>Spermatophyta</taxon>
        <taxon>Magnoliopsida</taxon>
        <taxon>Liliopsida</taxon>
        <taxon>Poales</taxon>
        <taxon>Poaceae</taxon>
        <taxon>PACMAD clade</taxon>
        <taxon>Panicoideae</taxon>
        <taxon>Andropogonodae</taxon>
        <taxon>Andropogoneae</taxon>
        <taxon>Sorghinae</taxon>
        <taxon>Sorghum</taxon>
    </lineage>
</organism>
<name>A0A194YL47_SORBI</name>
<sequence>MQLIQFLAACLFPGAQCFAVEMATANSSELDRASSSPSSSTNAAGSGSSLSSPSSSSSDYGRHSGFFKSRSRQESPSTTPLCFGASGGVGVGRRLLLRCSRARAPAKQPQKQDAAPKVKGDVIGRDRGRPGATVMGHHHPWPPPLMTRPSLDEWLHDRQEEIIATAAVHCDDCSDPGPSPPRPRRAAGWPGLGMLTMAKRFKESPCPCSASPSRDSSLAAASCAVVHDEESPEPHHGHDCRGESSMSSRSLDEMEFLKTFDGDEEMINHHFITGDLKKRISSHVSWKQSPLDMERKHD</sequence>
<dbReference type="EMBL" id="CM000769">
    <property type="protein sequence ID" value="KXG20678.1"/>
    <property type="molecule type" value="Genomic_DNA"/>
</dbReference>
<dbReference type="InParanoid" id="A0A194YL47"/>
<feature type="signal peptide" evidence="2">
    <location>
        <begin position="1"/>
        <end position="17"/>
    </location>
</feature>